<evidence type="ECO:0000313" key="3">
    <source>
        <dbReference type="Proteomes" id="UP000091857"/>
    </source>
</evidence>
<name>A0A2C9W269_MANES</name>
<accession>A0A2C9W269</accession>
<dbReference type="AlphaFoldDB" id="A0A2C9W269"/>
<feature type="compositionally biased region" description="Low complexity" evidence="1">
    <location>
        <begin position="18"/>
        <end position="31"/>
    </location>
</feature>
<keyword evidence="3" id="KW-1185">Reference proteome</keyword>
<organism evidence="2 3">
    <name type="scientific">Manihot esculenta</name>
    <name type="common">Cassava</name>
    <name type="synonym">Jatropha manihot</name>
    <dbReference type="NCBI Taxonomy" id="3983"/>
    <lineage>
        <taxon>Eukaryota</taxon>
        <taxon>Viridiplantae</taxon>
        <taxon>Streptophyta</taxon>
        <taxon>Embryophyta</taxon>
        <taxon>Tracheophyta</taxon>
        <taxon>Spermatophyta</taxon>
        <taxon>Magnoliopsida</taxon>
        <taxon>eudicotyledons</taxon>
        <taxon>Gunneridae</taxon>
        <taxon>Pentapetalae</taxon>
        <taxon>rosids</taxon>
        <taxon>fabids</taxon>
        <taxon>Malpighiales</taxon>
        <taxon>Euphorbiaceae</taxon>
        <taxon>Crotonoideae</taxon>
        <taxon>Manihoteae</taxon>
        <taxon>Manihot</taxon>
    </lineage>
</organism>
<evidence type="ECO:0000256" key="1">
    <source>
        <dbReference type="SAM" id="MobiDB-lite"/>
    </source>
</evidence>
<dbReference type="PANTHER" id="PTHR34808">
    <property type="entry name" value="EXPRESSED PROTEIN"/>
    <property type="match status" value="1"/>
</dbReference>
<dbReference type="PANTHER" id="PTHR34808:SF5">
    <property type="entry name" value="SMP DOMAIN-CONTAINING PROTEIN"/>
    <property type="match status" value="1"/>
</dbReference>
<sequence>MKKSDKNISGGDGLRPNSHASKVLASSSSPMAKVCCSIEMEPRTLREGQLTHAREVAADVVQKMELKEASIVFIEELKSVPAMKMEEMEENENKEKHKFLNVDCKEDGEAPKIESPCQCSVTEMEYSPEQTIKEPLSAPF</sequence>
<proteinExistence type="predicted"/>
<protein>
    <submittedName>
        <fullName evidence="2">Uncharacterized protein</fullName>
    </submittedName>
</protein>
<feature type="region of interest" description="Disordered" evidence="1">
    <location>
        <begin position="1"/>
        <end position="31"/>
    </location>
</feature>
<dbReference type="EMBL" id="CM004390">
    <property type="protein sequence ID" value="OAY53062.1"/>
    <property type="molecule type" value="Genomic_DNA"/>
</dbReference>
<dbReference type="Proteomes" id="UP000091857">
    <property type="component" value="Chromosome 4"/>
</dbReference>
<dbReference type="Gramene" id="Manes.04G132700.1.v8.1">
    <property type="protein sequence ID" value="Manes.04G132700.1.v8.1.CDS"/>
    <property type="gene ID" value="Manes.04G132700.v8.1"/>
</dbReference>
<dbReference type="STRING" id="3983.A0A2C9W269"/>
<dbReference type="OrthoDB" id="1719804at2759"/>
<reference evidence="3" key="1">
    <citation type="journal article" date="2016" name="Nat. Biotechnol.">
        <title>Sequencing wild and cultivated cassava and related species reveals extensive interspecific hybridization and genetic diversity.</title>
        <authorList>
            <person name="Bredeson J.V."/>
            <person name="Lyons J.B."/>
            <person name="Prochnik S.E."/>
            <person name="Wu G.A."/>
            <person name="Ha C.M."/>
            <person name="Edsinger-Gonzales E."/>
            <person name="Grimwood J."/>
            <person name="Schmutz J."/>
            <person name="Rabbi I.Y."/>
            <person name="Egesi C."/>
            <person name="Nauluvula P."/>
            <person name="Lebot V."/>
            <person name="Ndunguru J."/>
            <person name="Mkamilo G."/>
            <person name="Bart R.S."/>
            <person name="Setter T.L."/>
            <person name="Gleadow R.M."/>
            <person name="Kulakow P."/>
            <person name="Ferguson M.E."/>
            <person name="Rounsley S."/>
            <person name="Rokhsar D.S."/>
        </authorList>
    </citation>
    <scope>NUCLEOTIDE SEQUENCE [LARGE SCALE GENOMIC DNA]</scope>
    <source>
        <strain evidence="3">cv. AM560-2</strain>
    </source>
</reference>
<evidence type="ECO:0000313" key="2">
    <source>
        <dbReference type="EMBL" id="OAY53062.1"/>
    </source>
</evidence>
<gene>
    <name evidence="2" type="ORF">MANES_04G132700v8</name>
</gene>
<comment type="caution">
    <text evidence="2">The sequence shown here is derived from an EMBL/GenBank/DDBJ whole genome shotgun (WGS) entry which is preliminary data.</text>
</comment>